<evidence type="ECO:0000313" key="2">
    <source>
        <dbReference type="EMBL" id="NLS08843.1"/>
    </source>
</evidence>
<comment type="caution">
    <text evidence="2">The sequence shown here is derived from an EMBL/GenBank/DDBJ whole genome shotgun (WGS) entry which is preliminary data.</text>
</comment>
<sequence>MKALPTRNAGAAGAGLALIALLATSGCINFDGEDRETTEPAPAEETEAAVEEGTEEESEEEESPEEEDDSTEEEESDEDAPAAEGGLQEGTVTVGEELDVEPREMEVAQSVGEAEPHFVLEELEITYDDDVSDEAQGAAEDGMVWAVVHLDVELTGDDDIFEYTEGQWNLRLTDQDGEEWSESYEVTGDGAWPSGEVALAVQIPADTAELQYQSTMRAEFEPVELPDGMVDANTNLPFTTNSEIEIDLSELLG</sequence>
<dbReference type="Proteomes" id="UP000523139">
    <property type="component" value="Unassembled WGS sequence"/>
</dbReference>
<evidence type="ECO:0008006" key="4">
    <source>
        <dbReference type="Google" id="ProtNLM"/>
    </source>
</evidence>
<feature type="region of interest" description="Disordered" evidence="1">
    <location>
        <begin position="30"/>
        <end position="93"/>
    </location>
</feature>
<proteinExistence type="predicted"/>
<dbReference type="AlphaFoldDB" id="A0A7X8YCQ7"/>
<organism evidence="2 3">
    <name type="scientific">Nesterenkonia sedimenti</name>
    <dbReference type="NCBI Taxonomy" id="1463632"/>
    <lineage>
        <taxon>Bacteria</taxon>
        <taxon>Bacillati</taxon>
        <taxon>Actinomycetota</taxon>
        <taxon>Actinomycetes</taxon>
        <taxon>Micrococcales</taxon>
        <taxon>Micrococcaceae</taxon>
        <taxon>Nesterenkonia</taxon>
    </lineage>
</organism>
<evidence type="ECO:0000256" key="1">
    <source>
        <dbReference type="SAM" id="MobiDB-lite"/>
    </source>
</evidence>
<dbReference type="RefSeq" id="WP_168886317.1">
    <property type="nucleotide sequence ID" value="NZ_JABAHY010000001.1"/>
</dbReference>
<name>A0A7X8YCQ7_9MICC</name>
<gene>
    <name evidence="2" type="ORF">HGQ17_02255</name>
</gene>
<evidence type="ECO:0000313" key="3">
    <source>
        <dbReference type="Proteomes" id="UP000523139"/>
    </source>
</evidence>
<accession>A0A7X8YCQ7</accession>
<dbReference type="EMBL" id="JABAHY010000001">
    <property type="protein sequence ID" value="NLS08843.1"/>
    <property type="molecule type" value="Genomic_DNA"/>
</dbReference>
<feature type="compositionally biased region" description="Acidic residues" evidence="1">
    <location>
        <begin position="31"/>
        <end position="81"/>
    </location>
</feature>
<protein>
    <recommendedName>
        <fullName evidence="4">DUF4352 domain-containing protein</fullName>
    </recommendedName>
</protein>
<keyword evidence="3" id="KW-1185">Reference proteome</keyword>
<reference evidence="2 3" key="1">
    <citation type="submission" date="2020-04" db="EMBL/GenBank/DDBJ databases">
        <title>Nesterenkonia sp. nov., isolated from marine sediment.</title>
        <authorList>
            <person name="Zhang G."/>
        </authorList>
    </citation>
    <scope>NUCLEOTIDE SEQUENCE [LARGE SCALE GENOMIC DNA]</scope>
    <source>
        <strain evidence="2 3">MY13</strain>
    </source>
</reference>
<dbReference type="PROSITE" id="PS51257">
    <property type="entry name" value="PROKAR_LIPOPROTEIN"/>
    <property type="match status" value="1"/>
</dbReference>